<dbReference type="GO" id="GO:0016757">
    <property type="term" value="F:glycosyltransferase activity"/>
    <property type="evidence" value="ECO:0007669"/>
    <property type="project" value="UniProtKB-KW"/>
</dbReference>
<proteinExistence type="inferred from homology"/>
<keyword evidence="3" id="KW-0808">Transferase</keyword>
<keyword evidence="4" id="KW-0294">Fucose metabolism</keyword>
<dbReference type="Gene3D" id="1.20.1280.50">
    <property type="match status" value="1"/>
</dbReference>
<evidence type="ECO:0000256" key="4">
    <source>
        <dbReference type="ARBA" id="ARBA00023253"/>
    </source>
</evidence>
<dbReference type="Pfam" id="PF10250">
    <property type="entry name" value="O-FucT"/>
    <property type="match status" value="2"/>
</dbReference>
<evidence type="ECO:0000256" key="2">
    <source>
        <dbReference type="ARBA" id="ARBA00022676"/>
    </source>
</evidence>
<dbReference type="Pfam" id="PF12937">
    <property type="entry name" value="F-box-like"/>
    <property type="match status" value="1"/>
</dbReference>
<dbReference type="ExpressionAtlas" id="A0A3L6EZY7">
    <property type="expression patterns" value="baseline and differential"/>
</dbReference>
<dbReference type="EMBL" id="NCVQ01000005">
    <property type="protein sequence ID" value="PWZ26410.1"/>
    <property type="molecule type" value="Genomic_DNA"/>
</dbReference>
<dbReference type="PANTHER" id="PTHR37220">
    <property type="entry name" value="O-FUCOSYLTRANSFERASE 23"/>
    <property type="match status" value="1"/>
</dbReference>
<evidence type="ECO:0000256" key="6">
    <source>
        <dbReference type="ARBA" id="ARBA00030350"/>
    </source>
</evidence>
<keyword evidence="5" id="KW-0119">Carbohydrate metabolism</keyword>
<feature type="region of interest" description="Disordered" evidence="7">
    <location>
        <begin position="1"/>
        <end position="20"/>
    </location>
</feature>
<feature type="domain" description="F-box" evidence="8">
    <location>
        <begin position="88"/>
        <end position="109"/>
    </location>
</feature>
<comment type="caution">
    <text evidence="9">The sequence shown here is derived from an EMBL/GenBank/DDBJ whole genome shotgun (WGS) entry which is preliminary data.</text>
</comment>
<dbReference type="Gene3D" id="3.40.50.11350">
    <property type="match status" value="1"/>
</dbReference>
<gene>
    <name evidence="9" type="primary">At1g04910_20</name>
    <name evidence="9" type="ORF">Zm00014a_010447</name>
</gene>
<evidence type="ECO:0000256" key="7">
    <source>
        <dbReference type="SAM" id="MobiDB-lite"/>
    </source>
</evidence>
<dbReference type="SUPFAM" id="SSF81383">
    <property type="entry name" value="F-box domain"/>
    <property type="match status" value="1"/>
</dbReference>
<evidence type="ECO:0000313" key="9">
    <source>
        <dbReference type="EMBL" id="PWZ26410.1"/>
    </source>
</evidence>
<evidence type="ECO:0000256" key="1">
    <source>
        <dbReference type="ARBA" id="ARBA00007737"/>
    </source>
</evidence>
<feature type="region of interest" description="Disordered" evidence="7">
    <location>
        <begin position="594"/>
        <end position="617"/>
    </location>
</feature>
<name>A0A3L6EZY7_MAIZE</name>
<dbReference type="InterPro" id="IPR001810">
    <property type="entry name" value="F-box_dom"/>
</dbReference>
<evidence type="ECO:0000256" key="3">
    <source>
        <dbReference type="ARBA" id="ARBA00022679"/>
    </source>
</evidence>
<organism evidence="9">
    <name type="scientific">Zea mays</name>
    <name type="common">Maize</name>
    <dbReference type="NCBI Taxonomy" id="4577"/>
    <lineage>
        <taxon>Eukaryota</taxon>
        <taxon>Viridiplantae</taxon>
        <taxon>Streptophyta</taxon>
        <taxon>Embryophyta</taxon>
        <taxon>Tracheophyta</taxon>
        <taxon>Spermatophyta</taxon>
        <taxon>Magnoliopsida</taxon>
        <taxon>Liliopsida</taxon>
        <taxon>Poales</taxon>
        <taxon>Poaceae</taxon>
        <taxon>PACMAD clade</taxon>
        <taxon>Panicoideae</taxon>
        <taxon>Andropogonodae</taxon>
        <taxon>Andropogoneae</taxon>
        <taxon>Tripsacinae</taxon>
        <taxon>Zea</taxon>
    </lineage>
</organism>
<dbReference type="CDD" id="cd11296">
    <property type="entry name" value="O-FucT_like"/>
    <property type="match status" value="1"/>
</dbReference>
<dbReference type="InterPro" id="IPR036047">
    <property type="entry name" value="F-box-like_dom_sf"/>
</dbReference>
<evidence type="ECO:0000259" key="8">
    <source>
        <dbReference type="Pfam" id="PF12937"/>
    </source>
</evidence>
<feature type="region of interest" description="Disordered" evidence="7">
    <location>
        <begin position="830"/>
        <end position="872"/>
    </location>
</feature>
<keyword evidence="2" id="KW-0328">Glycosyltransferase</keyword>
<reference evidence="9" key="1">
    <citation type="journal article" date="2018" name="Nat. Genet.">
        <title>Extensive intraspecific gene order and gene structural variations between Mo17 and other maize genomes.</title>
        <authorList>
            <person name="Sun S."/>
            <person name="Zhou Y."/>
            <person name="Chen J."/>
            <person name="Shi J."/>
            <person name="Zhao H."/>
            <person name="Zhao H."/>
            <person name="Song W."/>
            <person name="Zhang M."/>
            <person name="Cui Y."/>
            <person name="Dong X."/>
            <person name="Liu H."/>
            <person name="Ma X."/>
            <person name="Jiao Y."/>
            <person name="Wang B."/>
            <person name="Wei X."/>
            <person name="Stein J.C."/>
            <person name="Glaubitz J.C."/>
            <person name="Lu F."/>
            <person name="Yu G."/>
            <person name="Liang C."/>
            <person name="Fengler K."/>
            <person name="Li B."/>
            <person name="Rafalski A."/>
            <person name="Schnable P.S."/>
            <person name="Ware D.H."/>
            <person name="Buckler E.S."/>
            <person name="Lai J."/>
        </authorList>
    </citation>
    <scope>NUCLEOTIDE SEQUENCE [LARGE SCALE GENOMIC DNA]</scope>
    <source>
        <tissue evidence="9">Seedling</tissue>
    </source>
</reference>
<accession>A0A3L6EZY7</accession>
<protein>
    <recommendedName>
        <fullName evidence="6">O-fucosyltransferase family protein</fullName>
    </recommendedName>
</protein>
<dbReference type="InterPro" id="IPR019378">
    <property type="entry name" value="GDP-Fuc_O-FucTrfase"/>
</dbReference>
<dbReference type="Proteomes" id="UP000251960">
    <property type="component" value="Chromosome 4"/>
</dbReference>
<dbReference type="GO" id="GO:0009875">
    <property type="term" value="P:pollen-pistil interaction"/>
    <property type="evidence" value="ECO:0007669"/>
    <property type="project" value="InterPro"/>
</dbReference>
<dbReference type="AlphaFoldDB" id="A0A3L6EZY7"/>
<sequence length="935" mass="104955">MAARAPLIMPRAASSTGPLPAAATTVARHQSAQCLRARGAVGGLFFDQRPESLIQRSSWYDTQIACVAISRFGQLRIPINCDGAGPGSSVCRKWRALTSDDELWRKLFNDRWGADAAAFYAPEGSKSWKDVFAVQDRCDRYRLGVRIIREGKNYYLIYQGEIQRYLDNQKFAMTSFLTKKNCQAQLIYWDSKVSEADMDAMWKHPDVYKEWIKSGERRGNVRFSHDAKNRPYLSRVEVKDMIALSCVYDGGDEEKEMDAAREIGWRRKFTKRGRVIRPGIIRMNGKCPLTPLEVGLMLRGMGSSNKTAIFLASGKIYKAEKNMASLLEMLPLLQTKEALASEEELAPFKYCQNFSSRMAAVDYSICAQSEVFVTTQGGNFPHFLMGHRRYLYGGHSKTIKPDKRRLAVLFNNPRIGFWHKEVPRDLGELYLQRQIRRKGASKFYNGKTYLTARFLNRPLLMPSLSASLFYKEVDLLQPISFDKVFDFNKFNARCHGFVRLAQYSEVSNRTEPFKLQKGTGRRWTADRDLDQLQQSIGSNADDSEVIEIVGKNPFLWPDHWPVKDYAKIFDCLVLVPEIETEVVKVISKIREAGQRARHEAGGSHSKQRRDSSTNPPVPYVAVHMRVEKDWMIHCKKWEQRSKSHEICSSKEEIIHKVSQITDLRRPVVVYLAVADSLLEDDSITSGWRVGMVAYEKKKLGVTDIYDRQPYLIKSAIDFEVCSRADVFVGNSFSTFSNLVVLSRTERLYNLGKASLCGENIGLSSYAYNVMGDDGGPQRWMTDMSDTSLQSRPQCSKPPCKKDQMLAISPGLELKGASKFYNGKTNSVADAAQPAKGTADPVNPSPKKRNCARASFHSASAGPSLGADVVQPAAQRTSGRRCLQPLQAVLKATAGAVAMSTRAIKTLLPTACICTGGPTRLASLLPRLDLVPFGLS</sequence>
<dbReference type="PANTHER" id="PTHR37220:SF1">
    <property type="entry name" value="O-FUCOSYLTRANSFERASE 23"/>
    <property type="match status" value="1"/>
</dbReference>
<dbReference type="GO" id="GO:0006004">
    <property type="term" value="P:fucose metabolic process"/>
    <property type="evidence" value="ECO:0007669"/>
    <property type="project" value="UniProtKB-KW"/>
</dbReference>
<dbReference type="InterPro" id="IPR044982">
    <property type="entry name" value="AtOFT1-like"/>
</dbReference>
<evidence type="ECO:0000256" key="5">
    <source>
        <dbReference type="ARBA" id="ARBA00023277"/>
    </source>
</evidence>
<comment type="similarity">
    <text evidence="1">Belongs to the glycosyltransferase GT106 family.</text>
</comment>